<gene>
    <name evidence="1" type="ORF">K3G42_031433</name>
</gene>
<name>A0ACB8EM45_9SAUR</name>
<dbReference type="Proteomes" id="UP000827872">
    <property type="component" value="Linkage Group LG03"/>
</dbReference>
<sequence>MGTIDSGKVAAKSHGVLSSATCFSEHVHLVKTCTHLVNIALLMLAQNMLAMARKRKTVKASLFLSWQLYQDRETCEVVLEYPVAEWGTVRSSIKAHLSLESGASEEHEIK</sequence>
<keyword evidence="2" id="KW-1185">Reference proteome</keyword>
<reference evidence="1" key="1">
    <citation type="submission" date="2021-08" db="EMBL/GenBank/DDBJ databases">
        <title>The first chromosome-level gecko genome reveals the dynamic sex chromosomes of Neotropical dwarf geckos (Sphaerodactylidae: Sphaerodactylus).</title>
        <authorList>
            <person name="Pinto B.J."/>
            <person name="Keating S.E."/>
            <person name="Gamble T."/>
        </authorList>
    </citation>
    <scope>NUCLEOTIDE SEQUENCE</scope>
    <source>
        <strain evidence="1">TG3544</strain>
    </source>
</reference>
<comment type="caution">
    <text evidence="1">The sequence shown here is derived from an EMBL/GenBank/DDBJ whole genome shotgun (WGS) entry which is preliminary data.</text>
</comment>
<accession>A0ACB8EM45</accession>
<protein>
    <submittedName>
        <fullName evidence="1">Uncharacterized protein</fullName>
    </submittedName>
</protein>
<organism evidence="1 2">
    <name type="scientific">Sphaerodactylus townsendi</name>
    <dbReference type="NCBI Taxonomy" id="933632"/>
    <lineage>
        <taxon>Eukaryota</taxon>
        <taxon>Metazoa</taxon>
        <taxon>Chordata</taxon>
        <taxon>Craniata</taxon>
        <taxon>Vertebrata</taxon>
        <taxon>Euteleostomi</taxon>
        <taxon>Lepidosauria</taxon>
        <taxon>Squamata</taxon>
        <taxon>Bifurcata</taxon>
        <taxon>Gekkota</taxon>
        <taxon>Sphaerodactylidae</taxon>
        <taxon>Sphaerodactylus</taxon>
    </lineage>
</organism>
<evidence type="ECO:0000313" key="1">
    <source>
        <dbReference type="EMBL" id="KAH7993568.1"/>
    </source>
</evidence>
<proteinExistence type="predicted"/>
<dbReference type="EMBL" id="CM037616">
    <property type="protein sequence ID" value="KAH7993568.1"/>
    <property type="molecule type" value="Genomic_DNA"/>
</dbReference>
<evidence type="ECO:0000313" key="2">
    <source>
        <dbReference type="Proteomes" id="UP000827872"/>
    </source>
</evidence>